<dbReference type="SUPFAM" id="SSF56601">
    <property type="entry name" value="beta-lactamase/transpeptidase-like"/>
    <property type="match status" value="1"/>
</dbReference>
<dbReference type="PANTHER" id="PTHR43283:SF17">
    <property type="entry name" value="(LOVD), PUTATIVE (AFU_ORTHOLOGUE AFUA_5G00920)-RELATED"/>
    <property type="match status" value="1"/>
</dbReference>
<keyword evidence="2" id="KW-0378">Hydrolase</keyword>
<accession>A0A6A6XLJ2</accession>
<gene>
    <name evidence="4" type="ORF">K505DRAFT_298435</name>
</gene>
<dbReference type="GO" id="GO:0016787">
    <property type="term" value="F:hydrolase activity"/>
    <property type="evidence" value="ECO:0007669"/>
    <property type="project" value="UniProtKB-KW"/>
</dbReference>
<dbReference type="OrthoDB" id="428260at2759"/>
<keyword evidence="5" id="KW-1185">Reference proteome</keyword>
<evidence type="ECO:0000313" key="4">
    <source>
        <dbReference type="EMBL" id="KAF2797400.1"/>
    </source>
</evidence>
<dbReference type="InterPro" id="IPR012338">
    <property type="entry name" value="Beta-lactam/transpept-like"/>
</dbReference>
<name>A0A6A6XLJ2_9PLEO</name>
<comment type="similarity">
    <text evidence="1">Belongs to the class-A beta-lactamase family.</text>
</comment>
<dbReference type="PANTHER" id="PTHR43283">
    <property type="entry name" value="BETA-LACTAMASE-RELATED"/>
    <property type="match status" value="1"/>
</dbReference>
<sequence>MMADFKASVDSTTAGPDPEILGVVLLAVDGGGKEILAHSSGFTSLDPDANTIDKHSIFRLASCTKLITAIALLRLLSLPPFQPQDIQSALDDPALITTHLPELAALDVITSPPGSRMLTYSSRTQPPTLRHLLTHTSGVGYDIIDPRLRAWRKNRGERTMTLHGPLPEAVATPLIFQPGEGWAYGGGLDWVGVFVERVCGRKFGVWLREEVFQVVGCDGGIGFAREEVEGEVVMVVTKGKGGGGLKEHRVKEQEPGVERGGGGLFSSAANFAMILADIISPAPKLLSPSIADLLFIPQLTLSSPSLSSLQASASIFRSMSGPLMPENDVESINHALGGMVVTKDNEALGKSKGTMTWGGAFNCMWFANRDRGVAGFYGSSMFPPGDEGSGALMGGFLREVWGRIGEVED</sequence>
<evidence type="ECO:0000256" key="2">
    <source>
        <dbReference type="ARBA" id="ARBA00022801"/>
    </source>
</evidence>
<proteinExistence type="inferred from homology"/>
<dbReference type="InterPro" id="IPR050789">
    <property type="entry name" value="Diverse_Enzym_Activities"/>
</dbReference>
<reference evidence="4" key="1">
    <citation type="journal article" date="2020" name="Stud. Mycol.">
        <title>101 Dothideomycetes genomes: a test case for predicting lifestyles and emergence of pathogens.</title>
        <authorList>
            <person name="Haridas S."/>
            <person name="Albert R."/>
            <person name="Binder M."/>
            <person name="Bloem J."/>
            <person name="Labutti K."/>
            <person name="Salamov A."/>
            <person name="Andreopoulos B."/>
            <person name="Baker S."/>
            <person name="Barry K."/>
            <person name="Bills G."/>
            <person name="Bluhm B."/>
            <person name="Cannon C."/>
            <person name="Castanera R."/>
            <person name="Culley D."/>
            <person name="Daum C."/>
            <person name="Ezra D."/>
            <person name="Gonzalez J."/>
            <person name="Henrissat B."/>
            <person name="Kuo A."/>
            <person name="Liang C."/>
            <person name="Lipzen A."/>
            <person name="Lutzoni F."/>
            <person name="Magnuson J."/>
            <person name="Mondo S."/>
            <person name="Nolan M."/>
            <person name="Ohm R."/>
            <person name="Pangilinan J."/>
            <person name="Park H.-J."/>
            <person name="Ramirez L."/>
            <person name="Alfaro M."/>
            <person name="Sun H."/>
            <person name="Tritt A."/>
            <person name="Yoshinaga Y."/>
            <person name="Zwiers L.-H."/>
            <person name="Turgeon B."/>
            <person name="Goodwin S."/>
            <person name="Spatafora J."/>
            <person name="Crous P."/>
            <person name="Grigoriev I."/>
        </authorList>
    </citation>
    <scope>NUCLEOTIDE SEQUENCE</scope>
    <source>
        <strain evidence="4">CBS 109.77</strain>
    </source>
</reference>
<dbReference type="EMBL" id="MU001807">
    <property type="protein sequence ID" value="KAF2797400.1"/>
    <property type="molecule type" value="Genomic_DNA"/>
</dbReference>
<evidence type="ECO:0000256" key="1">
    <source>
        <dbReference type="ARBA" id="ARBA00009009"/>
    </source>
</evidence>
<protein>
    <submittedName>
        <fullName evidence="4">Beta-lactamase/transpeptidase-like protein</fullName>
    </submittedName>
</protein>
<evidence type="ECO:0000259" key="3">
    <source>
        <dbReference type="Pfam" id="PF00144"/>
    </source>
</evidence>
<dbReference type="InterPro" id="IPR001466">
    <property type="entry name" value="Beta-lactam-related"/>
</dbReference>
<organism evidence="4 5">
    <name type="scientific">Melanomma pulvis-pyrius CBS 109.77</name>
    <dbReference type="NCBI Taxonomy" id="1314802"/>
    <lineage>
        <taxon>Eukaryota</taxon>
        <taxon>Fungi</taxon>
        <taxon>Dikarya</taxon>
        <taxon>Ascomycota</taxon>
        <taxon>Pezizomycotina</taxon>
        <taxon>Dothideomycetes</taxon>
        <taxon>Pleosporomycetidae</taxon>
        <taxon>Pleosporales</taxon>
        <taxon>Melanommataceae</taxon>
        <taxon>Melanomma</taxon>
    </lineage>
</organism>
<dbReference type="AlphaFoldDB" id="A0A6A6XLJ2"/>
<dbReference type="Gene3D" id="3.40.710.10">
    <property type="entry name" value="DD-peptidase/beta-lactamase superfamily"/>
    <property type="match status" value="1"/>
</dbReference>
<evidence type="ECO:0000313" key="5">
    <source>
        <dbReference type="Proteomes" id="UP000799757"/>
    </source>
</evidence>
<dbReference type="Pfam" id="PF00144">
    <property type="entry name" value="Beta-lactamase"/>
    <property type="match status" value="1"/>
</dbReference>
<feature type="domain" description="Beta-lactamase-related" evidence="3">
    <location>
        <begin position="20"/>
        <end position="384"/>
    </location>
</feature>
<dbReference type="Proteomes" id="UP000799757">
    <property type="component" value="Unassembled WGS sequence"/>
</dbReference>